<dbReference type="PANTHER" id="PTHR46268">
    <property type="entry name" value="STRESS RESPONSE PROTEIN NHAX"/>
    <property type="match status" value="1"/>
</dbReference>
<dbReference type="Pfam" id="PF00582">
    <property type="entry name" value="Usp"/>
    <property type="match status" value="2"/>
</dbReference>
<gene>
    <name evidence="5" type="ORF">MTP13_03175</name>
</gene>
<sequence length="276" mass="28829">MFERIVVGIDGSPAAQHAADWAARIAGDGHLVLVHVERDRETGSDYLSATSKRAGDRVTLIDEGERIRAANPGLHVVTSTETGPVVDVLRTFLRRGTLVVVGRDADRGGRWSAGVRLAGSHSAGAVAVVPSGEGGADDLGVVVGVDGSVLGREAIRVGADLATALQLRLTLLHAWAAPAFWESDLAEYASEFAEFEQMHRDTLAAAMDSGTASGAEPHARLVHGRPADELLEAVDTARAIVVGSHSGSAVERFLLGSVSHEVLLRSPIPVVVVLPG</sequence>
<evidence type="ECO:0000313" key="5">
    <source>
        <dbReference type="EMBL" id="UOE26799.1"/>
    </source>
</evidence>
<evidence type="ECO:0000313" key="6">
    <source>
        <dbReference type="Proteomes" id="UP000831304"/>
    </source>
</evidence>
<dbReference type="SUPFAM" id="SSF52402">
    <property type="entry name" value="Adenine nucleotide alpha hydrolases-like"/>
    <property type="match status" value="2"/>
</dbReference>
<keyword evidence="6" id="KW-1185">Reference proteome</keyword>
<feature type="domain" description="UspA" evidence="4">
    <location>
        <begin position="1"/>
        <end position="103"/>
    </location>
</feature>
<dbReference type="PRINTS" id="PR01438">
    <property type="entry name" value="UNVRSLSTRESS"/>
</dbReference>
<dbReference type="InterPro" id="IPR014729">
    <property type="entry name" value="Rossmann-like_a/b/a_fold"/>
</dbReference>
<dbReference type="RefSeq" id="WP_243569609.1">
    <property type="nucleotide sequence ID" value="NZ_BAAARD010000003.1"/>
</dbReference>
<keyword evidence="2" id="KW-0547">Nucleotide-binding</keyword>
<dbReference type="Proteomes" id="UP000831304">
    <property type="component" value="Chromosome"/>
</dbReference>
<name>A0ABY4AUF4_9MICO</name>
<comment type="similarity">
    <text evidence="1">Belongs to the universal stress protein A family.</text>
</comment>
<feature type="domain" description="UspA" evidence="4">
    <location>
        <begin position="141"/>
        <end position="273"/>
    </location>
</feature>
<reference evidence="5 6" key="1">
    <citation type="submission" date="2022-03" db="EMBL/GenBank/DDBJ databases">
        <title>Agromyces sp. isolated from the gut of P. brevitarsis seulensis larvae.</title>
        <authorList>
            <person name="Won M."/>
            <person name="Kwon S.-W."/>
        </authorList>
    </citation>
    <scope>NUCLEOTIDE SEQUENCE [LARGE SCALE GENOMIC DNA]</scope>
    <source>
        <strain evidence="5 6">KACC 16215</strain>
    </source>
</reference>
<proteinExistence type="inferred from homology"/>
<keyword evidence="3" id="KW-0067">ATP-binding</keyword>
<organism evidence="5 6">
    <name type="scientific">Agromyces soli</name>
    <dbReference type="NCBI Taxonomy" id="659012"/>
    <lineage>
        <taxon>Bacteria</taxon>
        <taxon>Bacillati</taxon>
        <taxon>Actinomycetota</taxon>
        <taxon>Actinomycetes</taxon>
        <taxon>Micrococcales</taxon>
        <taxon>Microbacteriaceae</taxon>
        <taxon>Agromyces</taxon>
    </lineage>
</organism>
<evidence type="ECO:0000256" key="1">
    <source>
        <dbReference type="ARBA" id="ARBA00008791"/>
    </source>
</evidence>
<dbReference type="Gene3D" id="3.40.50.620">
    <property type="entry name" value="HUPs"/>
    <property type="match status" value="2"/>
</dbReference>
<evidence type="ECO:0000256" key="3">
    <source>
        <dbReference type="ARBA" id="ARBA00022840"/>
    </source>
</evidence>
<dbReference type="PANTHER" id="PTHR46268:SF27">
    <property type="entry name" value="UNIVERSAL STRESS PROTEIN RV2623"/>
    <property type="match status" value="1"/>
</dbReference>
<dbReference type="EMBL" id="CP094533">
    <property type="protein sequence ID" value="UOE26799.1"/>
    <property type="molecule type" value="Genomic_DNA"/>
</dbReference>
<dbReference type="CDD" id="cd00293">
    <property type="entry name" value="USP-like"/>
    <property type="match status" value="1"/>
</dbReference>
<accession>A0ABY4AUF4</accession>
<evidence type="ECO:0000259" key="4">
    <source>
        <dbReference type="Pfam" id="PF00582"/>
    </source>
</evidence>
<dbReference type="InterPro" id="IPR006016">
    <property type="entry name" value="UspA"/>
</dbReference>
<evidence type="ECO:0000256" key="2">
    <source>
        <dbReference type="ARBA" id="ARBA00022741"/>
    </source>
</evidence>
<protein>
    <submittedName>
        <fullName evidence="5">Universal stress protein</fullName>
    </submittedName>
</protein>
<dbReference type="InterPro" id="IPR006015">
    <property type="entry name" value="Universal_stress_UspA"/>
</dbReference>